<evidence type="ECO:0000256" key="1">
    <source>
        <dbReference type="SAM" id="MobiDB-lite"/>
    </source>
</evidence>
<dbReference type="OrthoDB" id="4777915at2759"/>
<feature type="region of interest" description="Disordered" evidence="1">
    <location>
        <begin position="1"/>
        <end position="21"/>
    </location>
</feature>
<keyword evidence="3" id="KW-1185">Reference proteome</keyword>
<organism evidence="2 3">
    <name type="scientific">Fusarium albosuccineum</name>
    <dbReference type="NCBI Taxonomy" id="1237068"/>
    <lineage>
        <taxon>Eukaryota</taxon>
        <taxon>Fungi</taxon>
        <taxon>Dikarya</taxon>
        <taxon>Ascomycota</taxon>
        <taxon>Pezizomycotina</taxon>
        <taxon>Sordariomycetes</taxon>
        <taxon>Hypocreomycetidae</taxon>
        <taxon>Hypocreales</taxon>
        <taxon>Nectriaceae</taxon>
        <taxon>Fusarium</taxon>
        <taxon>Fusarium decemcellulare species complex</taxon>
    </lineage>
</organism>
<dbReference type="AlphaFoldDB" id="A0A8H4PCW4"/>
<dbReference type="EMBL" id="JAADYS010000920">
    <property type="protein sequence ID" value="KAF4466158.1"/>
    <property type="molecule type" value="Genomic_DNA"/>
</dbReference>
<protein>
    <submittedName>
        <fullName evidence="2">Uncharacterized protein</fullName>
    </submittedName>
</protein>
<accession>A0A8H4PCW4</accession>
<dbReference type="Proteomes" id="UP000554235">
    <property type="component" value="Unassembled WGS sequence"/>
</dbReference>
<evidence type="ECO:0000313" key="2">
    <source>
        <dbReference type="EMBL" id="KAF4466158.1"/>
    </source>
</evidence>
<name>A0A8H4PCW4_9HYPO</name>
<reference evidence="2 3" key="1">
    <citation type="submission" date="2020-01" db="EMBL/GenBank/DDBJ databases">
        <title>Identification and distribution of gene clusters putatively required for synthesis of sphingolipid metabolism inhibitors in phylogenetically diverse species of the filamentous fungus Fusarium.</title>
        <authorList>
            <person name="Kim H.-S."/>
            <person name="Busman M."/>
            <person name="Brown D.W."/>
            <person name="Divon H."/>
            <person name="Uhlig S."/>
            <person name="Proctor R.H."/>
        </authorList>
    </citation>
    <scope>NUCLEOTIDE SEQUENCE [LARGE SCALE GENOMIC DNA]</scope>
    <source>
        <strain evidence="2 3">NRRL 20459</strain>
    </source>
</reference>
<sequence length="153" mass="17010">MADFDGQTFQDGGSTGNFESTHPKETFLVVANDCIFPELDTHELNHDTIRGPQKNKVFPEQLPRFFLWAYDPDWEPPSPPDSVPNDESSVEGCTCRGAFTRGYGGADDDGYEGASRTNGVGLKDLWRKAQGMKGQTWWSTGAYWDPSQPGWLA</sequence>
<feature type="compositionally biased region" description="Polar residues" evidence="1">
    <location>
        <begin position="7"/>
        <end position="20"/>
    </location>
</feature>
<gene>
    <name evidence="2" type="ORF">FALBO_6981</name>
</gene>
<evidence type="ECO:0000313" key="3">
    <source>
        <dbReference type="Proteomes" id="UP000554235"/>
    </source>
</evidence>
<comment type="caution">
    <text evidence="2">The sequence shown here is derived from an EMBL/GenBank/DDBJ whole genome shotgun (WGS) entry which is preliminary data.</text>
</comment>
<proteinExistence type="predicted"/>